<accession>V5SJS1</accession>
<dbReference type="KEGG" id="hni:W911_14315"/>
<protein>
    <recommendedName>
        <fullName evidence="3">Tail fiber protein</fullName>
    </recommendedName>
</protein>
<evidence type="ECO:0000313" key="1">
    <source>
        <dbReference type="EMBL" id="AHB50320.1"/>
    </source>
</evidence>
<dbReference type="EMBL" id="CP006912">
    <property type="protein sequence ID" value="AHB50320.1"/>
    <property type="molecule type" value="Genomic_DNA"/>
</dbReference>
<sequence length="317" mass="33205">MAGTIFSLALSQRFDTQGRLLVNAPLYLYQANTLIPVDSYADSGLSVLNPWPLRTDSAGMIPEFWLPDGSYRARLTDARGSTVLFDLLNVMALGPSEGGGGGGGGSVDQTAILKTGDFFWQPVSATRTGAVRANGRTIGSATSGATERANADTQPLFEFIWNTFPNSLCPVTGGRGSNAASDFLANKQIATLDMRGRGPLGLDDMGNIAAGTISGGSPTVPGSGGGAESRSFNVTKANLPDYALPHTLTITNNTGVVRNFSWTIFNLAAGGVDTPRQFNLTQDTLSLGGSIRLDGGGQAISVNTMSPYRLGTWFIKL</sequence>
<dbReference type="AlphaFoldDB" id="V5SJS1"/>
<dbReference type="OrthoDB" id="8266301at2"/>
<name>V5SJS1_9HYPH</name>
<dbReference type="PATRIC" id="fig|1029756.8.peg.2979"/>
<dbReference type="HOGENOM" id="CLU_876535_0_0_5"/>
<keyword evidence="2" id="KW-1185">Reference proteome</keyword>
<dbReference type="RefSeq" id="WP_023788177.1">
    <property type="nucleotide sequence ID" value="NC_022997.1"/>
</dbReference>
<dbReference type="Proteomes" id="UP000018542">
    <property type="component" value="Chromosome"/>
</dbReference>
<proteinExistence type="predicted"/>
<dbReference type="STRING" id="1029756.W911_14315"/>
<evidence type="ECO:0008006" key="3">
    <source>
        <dbReference type="Google" id="ProtNLM"/>
    </source>
</evidence>
<gene>
    <name evidence="1" type="ORF">W911_14315</name>
</gene>
<reference evidence="1 2" key="1">
    <citation type="journal article" date="2014" name="Genome Announc.">
        <title>Complete Genome Sequence of Hyphomicrobium nitrativorans Strain NL23, a Denitrifying Bacterium Isolated from Biofilm of a Methanol-Fed Denitrification System Treating Seawater at the Montreal Biodome.</title>
        <authorList>
            <person name="Martineau C."/>
            <person name="Villeneuve C."/>
            <person name="Mauffrey F."/>
            <person name="Villemur R."/>
        </authorList>
    </citation>
    <scope>NUCLEOTIDE SEQUENCE [LARGE SCALE GENOMIC DNA]</scope>
    <source>
        <strain evidence="1">NL23</strain>
    </source>
</reference>
<organism evidence="1 2">
    <name type="scientific">Hyphomicrobium nitrativorans NL23</name>
    <dbReference type="NCBI Taxonomy" id="1029756"/>
    <lineage>
        <taxon>Bacteria</taxon>
        <taxon>Pseudomonadati</taxon>
        <taxon>Pseudomonadota</taxon>
        <taxon>Alphaproteobacteria</taxon>
        <taxon>Hyphomicrobiales</taxon>
        <taxon>Hyphomicrobiaceae</taxon>
        <taxon>Hyphomicrobium</taxon>
    </lineage>
</organism>
<evidence type="ECO:0000313" key="2">
    <source>
        <dbReference type="Proteomes" id="UP000018542"/>
    </source>
</evidence>